<sequence length="231" mass="23407">MTRHRRHLLALALGAASVIALSACATPPATPAAADAPPGHSLGSLSPAPPEGEVIAQATVMDVDGTVELCLGAVAESYPPQCSGVPIANWSWDGVDGSETSGKATWGTYAVQGTYDGEKFTVTKPPIMLALYDPMPFPDPTGGKAGAGDDATLTGIQDELPGILGDGYLASSPENGWLLVDVVWDDGTWQDAANADYGTGVVAIRSALHPVGEQVGPSGQSSTGAAPGNRT</sequence>
<organism evidence="3 4">
    <name type="scientific">Microbacterium deminutum</name>
    <dbReference type="NCBI Taxonomy" id="344164"/>
    <lineage>
        <taxon>Bacteria</taxon>
        <taxon>Bacillati</taxon>
        <taxon>Actinomycetota</taxon>
        <taxon>Actinomycetes</taxon>
        <taxon>Micrococcales</taxon>
        <taxon>Microbacteriaceae</taxon>
        <taxon>Microbacterium</taxon>
    </lineage>
</organism>
<reference evidence="4" key="1">
    <citation type="journal article" date="2019" name="Int. J. Syst. Evol. Microbiol.">
        <title>The Global Catalogue of Microorganisms (GCM) 10K type strain sequencing project: providing services to taxonomists for standard genome sequencing and annotation.</title>
        <authorList>
            <consortium name="The Broad Institute Genomics Platform"/>
            <consortium name="The Broad Institute Genome Sequencing Center for Infectious Disease"/>
            <person name="Wu L."/>
            <person name="Ma J."/>
        </authorList>
    </citation>
    <scope>NUCLEOTIDE SEQUENCE [LARGE SCALE GENOMIC DNA]</scope>
    <source>
        <strain evidence="4">JCM 14901</strain>
    </source>
</reference>
<keyword evidence="2" id="KW-0732">Signal</keyword>
<dbReference type="InterPro" id="IPR006311">
    <property type="entry name" value="TAT_signal"/>
</dbReference>
<comment type="caution">
    <text evidence="3">The sequence shown here is derived from an EMBL/GenBank/DDBJ whole genome shotgun (WGS) entry which is preliminary data.</text>
</comment>
<evidence type="ECO:0000313" key="4">
    <source>
        <dbReference type="Proteomes" id="UP001499933"/>
    </source>
</evidence>
<evidence type="ECO:0008006" key="5">
    <source>
        <dbReference type="Google" id="ProtNLM"/>
    </source>
</evidence>
<feature type="compositionally biased region" description="Polar residues" evidence="1">
    <location>
        <begin position="217"/>
        <end position="231"/>
    </location>
</feature>
<feature type="chain" id="PRO_5046023552" description="PKD domain-containing protein" evidence="2">
    <location>
        <begin position="26"/>
        <end position="231"/>
    </location>
</feature>
<feature type="compositionally biased region" description="Low complexity" evidence="1">
    <location>
        <begin position="29"/>
        <end position="38"/>
    </location>
</feature>
<protein>
    <recommendedName>
        <fullName evidence="5">PKD domain-containing protein</fullName>
    </recommendedName>
</protein>
<gene>
    <name evidence="3" type="ORF">GCM10009776_12310</name>
</gene>
<dbReference type="EMBL" id="BAAAOG010000001">
    <property type="protein sequence ID" value="GAA1951903.1"/>
    <property type="molecule type" value="Genomic_DNA"/>
</dbReference>
<feature type="region of interest" description="Disordered" evidence="1">
    <location>
        <begin position="29"/>
        <end position="50"/>
    </location>
</feature>
<evidence type="ECO:0000256" key="1">
    <source>
        <dbReference type="SAM" id="MobiDB-lite"/>
    </source>
</evidence>
<dbReference type="PROSITE" id="PS51318">
    <property type="entry name" value="TAT"/>
    <property type="match status" value="1"/>
</dbReference>
<evidence type="ECO:0000313" key="3">
    <source>
        <dbReference type="EMBL" id="GAA1951903.1"/>
    </source>
</evidence>
<dbReference type="RefSeq" id="WP_344092280.1">
    <property type="nucleotide sequence ID" value="NZ_BAAAOG010000001.1"/>
</dbReference>
<keyword evidence="4" id="KW-1185">Reference proteome</keyword>
<feature type="signal peptide" evidence="2">
    <location>
        <begin position="1"/>
        <end position="25"/>
    </location>
</feature>
<dbReference type="Proteomes" id="UP001499933">
    <property type="component" value="Unassembled WGS sequence"/>
</dbReference>
<name>A0ABP5BUP0_9MICO</name>
<accession>A0ABP5BUP0</accession>
<evidence type="ECO:0000256" key="2">
    <source>
        <dbReference type="SAM" id="SignalP"/>
    </source>
</evidence>
<proteinExistence type="predicted"/>
<feature type="region of interest" description="Disordered" evidence="1">
    <location>
        <begin position="212"/>
        <end position="231"/>
    </location>
</feature>
<dbReference type="PROSITE" id="PS51257">
    <property type="entry name" value="PROKAR_LIPOPROTEIN"/>
    <property type="match status" value="1"/>
</dbReference>